<protein>
    <recommendedName>
        <fullName evidence="9">Transport permease protein</fullName>
    </recommendedName>
</protein>
<dbReference type="PANTHER" id="PTHR30413:SF8">
    <property type="entry name" value="TRANSPORT PERMEASE PROTEIN"/>
    <property type="match status" value="1"/>
</dbReference>
<keyword evidence="8 9" id="KW-0472">Membrane</keyword>
<comment type="subcellular location">
    <subcellularLocation>
        <location evidence="1">Cell inner membrane</location>
        <topology evidence="1">Multi-pass membrane protein</topology>
    </subcellularLocation>
    <subcellularLocation>
        <location evidence="9">Cell membrane</location>
        <topology evidence="9">Multi-pass membrane protein</topology>
    </subcellularLocation>
</comment>
<organism evidence="11 12">
    <name type="scientific">Nocardiopsis gilva YIM 90087</name>
    <dbReference type="NCBI Taxonomy" id="1235441"/>
    <lineage>
        <taxon>Bacteria</taxon>
        <taxon>Bacillati</taxon>
        <taxon>Actinomycetota</taxon>
        <taxon>Actinomycetes</taxon>
        <taxon>Streptosporangiales</taxon>
        <taxon>Nocardiopsidaceae</taxon>
        <taxon>Nocardiopsis</taxon>
    </lineage>
</organism>
<dbReference type="PANTHER" id="PTHR30413">
    <property type="entry name" value="INNER MEMBRANE TRANSPORT PERMEASE"/>
    <property type="match status" value="1"/>
</dbReference>
<name>A0A223SBP5_9ACTN</name>
<feature type="transmembrane region" description="Helical" evidence="9">
    <location>
        <begin position="98"/>
        <end position="119"/>
    </location>
</feature>
<keyword evidence="6 9" id="KW-0812">Transmembrane</keyword>
<feature type="domain" description="ABC transmembrane type-2" evidence="10">
    <location>
        <begin position="99"/>
        <end position="334"/>
    </location>
</feature>
<dbReference type="PROSITE" id="PS51012">
    <property type="entry name" value="ABC_TM2"/>
    <property type="match status" value="1"/>
</dbReference>
<evidence type="ECO:0000256" key="7">
    <source>
        <dbReference type="ARBA" id="ARBA00022989"/>
    </source>
</evidence>
<evidence type="ECO:0000256" key="5">
    <source>
        <dbReference type="ARBA" id="ARBA00022519"/>
    </source>
</evidence>
<evidence type="ECO:0000313" key="12">
    <source>
        <dbReference type="Proteomes" id="UP000215005"/>
    </source>
</evidence>
<evidence type="ECO:0000313" key="11">
    <source>
        <dbReference type="EMBL" id="ASU85520.1"/>
    </source>
</evidence>
<keyword evidence="12" id="KW-1185">Reference proteome</keyword>
<evidence type="ECO:0000256" key="4">
    <source>
        <dbReference type="ARBA" id="ARBA00022475"/>
    </source>
</evidence>
<proteinExistence type="inferred from homology"/>
<evidence type="ECO:0000256" key="2">
    <source>
        <dbReference type="ARBA" id="ARBA00007783"/>
    </source>
</evidence>
<accession>A0A223SBP5</accession>
<comment type="similarity">
    <text evidence="2 9">Belongs to the ABC-2 integral membrane protein family.</text>
</comment>
<dbReference type="GO" id="GO:0140359">
    <property type="term" value="F:ABC-type transporter activity"/>
    <property type="evidence" value="ECO:0007669"/>
    <property type="project" value="InterPro"/>
</dbReference>
<keyword evidence="5" id="KW-0997">Cell inner membrane</keyword>
<dbReference type="EMBL" id="CP022753">
    <property type="protein sequence ID" value="ASU85520.1"/>
    <property type="molecule type" value="Genomic_DNA"/>
</dbReference>
<feature type="transmembrane region" description="Helical" evidence="9">
    <location>
        <begin position="258"/>
        <end position="282"/>
    </location>
</feature>
<evidence type="ECO:0000256" key="6">
    <source>
        <dbReference type="ARBA" id="ARBA00022692"/>
    </source>
</evidence>
<keyword evidence="7 9" id="KW-1133">Transmembrane helix</keyword>
<keyword evidence="3 9" id="KW-0813">Transport</keyword>
<evidence type="ECO:0000256" key="1">
    <source>
        <dbReference type="ARBA" id="ARBA00004429"/>
    </source>
</evidence>
<dbReference type="InterPro" id="IPR013525">
    <property type="entry name" value="ABC2_TM"/>
</dbReference>
<dbReference type="GO" id="GO:0015920">
    <property type="term" value="P:lipopolysaccharide transport"/>
    <property type="evidence" value="ECO:0007669"/>
    <property type="project" value="TreeGrafter"/>
</dbReference>
<evidence type="ECO:0000259" key="10">
    <source>
        <dbReference type="PROSITE" id="PS51012"/>
    </source>
</evidence>
<dbReference type="InterPro" id="IPR047817">
    <property type="entry name" value="ABC2_TM_bact-type"/>
</dbReference>
<dbReference type="Proteomes" id="UP000215005">
    <property type="component" value="Chromosome"/>
</dbReference>
<evidence type="ECO:0000256" key="9">
    <source>
        <dbReference type="RuleBase" id="RU361157"/>
    </source>
</evidence>
<dbReference type="AlphaFoldDB" id="A0A223SBP5"/>
<dbReference type="Pfam" id="PF01061">
    <property type="entry name" value="ABC2_membrane"/>
    <property type="match status" value="1"/>
</dbReference>
<comment type="caution">
    <text evidence="9">Lacks conserved residue(s) required for the propagation of feature annotation.</text>
</comment>
<evidence type="ECO:0000256" key="3">
    <source>
        <dbReference type="ARBA" id="ARBA00022448"/>
    </source>
</evidence>
<dbReference type="OrthoDB" id="9789409at2"/>
<evidence type="ECO:0000256" key="8">
    <source>
        <dbReference type="ARBA" id="ARBA00023136"/>
    </source>
</evidence>
<dbReference type="KEGG" id="ngv:CDO52_24395"/>
<gene>
    <name evidence="11" type="ORF">CDO52_24395</name>
</gene>
<feature type="transmembrane region" description="Helical" evidence="9">
    <location>
        <begin position="212"/>
        <end position="238"/>
    </location>
</feature>
<dbReference type="GO" id="GO:0005886">
    <property type="term" value="C:plasma membrane"/>
    <property type="evidence" value="ECO:0007669"/>
    <property type="project" value="UniProtKB-SubCell"/>
</dbReference>
<keyword evidence="4 9" id="KW-1003">Cell membrane</keyword>
<sequence length="342" mass="37461">MPRGTAALIVAVGPRSPTGRPGPDRAGVRPRCEWRRRRQAVGACTPWSCVPCFIVSESVLSIPEEVAVASRALAVWQNRQVVGLLVRRNLKVKYQQSVLGYAWSMLEPLAMSGVYFLVFGVLLNADRGTPGGPDAPGGYMLFLICGLLPWLSFSASLGEAPRALISHSKLITTMKVPREIFPLAVVTTKFVEYLFTWPVLLLFVFVLGGRTWGIGLLVWLPLALTVQFLFTLGVTLLLSSVNVLLRDIERIVRILNRVLFYASAVVYPASLVLDSGAAPGWFKVVYQLNPLVGIFQMHQSVWFPVGTPSSIALGGAIGGAVIMFIIGYSTFRRLEMSVLKEL</sequence>
<reference evidence="11 12" key="1">
    <citation type="submission" date="2017-08" db="EMBL/GenBank/DDBJ databases">
        <title>The complete genome sequence of Nocardiopsis gilva YIM 90087.</title>
        <authorList>
            <person name="Yin M."/>
            <person name="Tang S."/>
        </authorList>
    </citation>
    <scope>NUCLEOTIDE SEQUENCE [LARGE SCALE GENOMIC DNA]</scope>
    <source>
        <strain evidence="11 12">YIM 90087</strain>
    </source>
</reference>
<feature type="transmembrane region" description="Helical" evidence="9">
    <location>
        <begin position="139"/>
        <end position="160"/>
    </location>
</feature>
<feature type="transmembrane region" description="Helical" evidence="9">
    <location>
        <begin position="311"/>
        <end position="331"/>
    </location>
</feature>